<dbReference type="Proteomes" id="UP000030653">
    <property type="component" value="Unassembled WGS sequence"/>
</dbReference>
<dbReference type="InterPro" id="IPR055100">
    <property type="entry name" value="GNAT_LYC1-like"/>
</dbReference>
<sequence>MSPTSNTPMKANPISLASLTLVRANRDQTIDAERRSFHEWGRGLSLSQYLKVHEDLNTHTHASEGRLSACHMLRLLHHVVGIKEGLPAFPVEWGTPPSREGFGNGKFSVLYSDIGPDFYETCGPSASSPGWLAQNSSEVVWKVDRVMESAKSSAHLVAEAELEIVLAKDAALIKQEMAIATVPCCSFTANNGVNGYHVQRTLMRAERKKYPRPDIFGALLPENDRQPLAFLTWTPGGPTLAITRFRANSESLPALLGAAKKMATINGSHKIVAWAVPEGLQEACKATGGVIQTRNDHLPCIHVYDVHRERFEWIHNERPSNALQLIKLATKPRFAFLLTTQATISHSTRHTQRSPF</sequence>
<name>M5GDQ6_DACPD</name>
<dbReference type="GeneID" id="63684814"/>
<evidence type="ECO:0000259" key="1">
    <source>
        <dbReference type="Pfam" id="PF22998"/>
    </source>
</evidence>
<dbReference type="InterPro" id="IPR053013">
    <property type="entry name" value="LAT"/>
</dbReference>
<keyword evidence="3" id="KW-1185">Reference proteome</keyword>
<dbReference type="RefSeq" id="XP_040631616.1">
    <property type="nucleotide sequence ID" value="XM_040769752.1"/>
</dbReference>
<proteinExistence type="predicted"/>
<accession>M5GDQ6</accession>
<dbReference type="OrthoDB" id="2020070at2759"/>
<feature type="domain" description="LYC1 C-terminal" evidence="1">
    <location>
        <begin position="140"/>
        <end position="318"/>
    </location>
</feature>
<dbReference type="PANTHER" id="PTHR34815">
    <property type="entry name" value="LYSINE ACETYLTRANSFERASE"/>
    <property type="match status" value="1"/>
</dbReference>
<dbReference type="STRING" id="1858805.M5GDQ6"/>
<dbReference type="OMA" id="RERFEWI"/>
<protein>
    <recommendedName>
        <fullName evidence="1">LYC1 C-terminal domain-containing protein</fullName>
    </recommendedName>
</protein>
<dbReference type="HOGENOM" id="CLU_038171_2_0_1"/>
<gene>
    <name evidence="2" type="ORF">DACRYDRAFT_114071</name>
</gene>
<dbReference type="EMBL" id="JH795857">
    <property type="protein sequence ID" value="EJU04722.1"/>
    <property type="molecule type" value="Genomic_DNA"/>
</dbReference>
<dbReference type="Pfam" id="PF22998">
    <property type="entry name" value="GNAT_LYC1-like"/>
    <property type="match status" value="1"/>
</dbReference>
<reference evidence="2 3" key="1">
    <citation type="journal article" date="2012" name="Science">
        <title>The Paleozoic origin of enzymatic lignin decomposition reconstructed from 31 fungal genomes.</title>
        <authorList>
            <person name="Floudas D."/>
            <person name="Binder M."/>
            <person name="Riley R."/>
            <person name="Barry K."/>
            <person name="Blanchette R.A."/>
            <person name="Henrissat B."/>
            <person name="Martinez A.T."/>
            <person name="Otillar R."/>
            <person name="Spatafora J.W."/>
            <person name="Yadav J.S."/>
            <person name="Aerts A."/>
            <person name="Benoit I."/>
            <person name="Boyd A."/>
            <person name="Carlson A."/>
            <person name="Copeland A."/>
            <person name="Coutinho P.M."/>
            <person name="de Vries R.P."/>
            <person name="Ferreira P."/>
            <person name="Findley K."/>
            <person name="Foster B."/>
            <person name="Gaskell J."/>
            <person name="Glotzer D."/>
            <person name="Gorecki P."/>
            <person name="Heitman J."/>
            <person name="Hesse C."/>
            <person name="Hori C."/>
            <person name="Igarashi K."/>
            <person name="Jurgens J.A."/>
            <person name="Kallen N."/>
            <person name="Kersten P."/>
            <person name="Kohler A."/>
            <person name="Kuees U."/>
            <person name="Kumar T.K.A."/>
            <person name="Kuo A."/>
            <person name="LaButti K."/>
            <person name="Larrondo L.F."/>
            <person name="Lindquist E."/>
            <person name="Ling A."/>
            <person name="Lombard V."/>
            <person name="Lucas S."/>
            <person name="Lundell T."/>
            <person name="Martin R."/>
            <person name="McLaughlin D.J."/>
            <person name="Morgenstern I."/>
            <person name="Morin E."/>
            <person name="Murat C."/>
            <person name="Nagy L.G."/>
            <person name="Nolan M."/>
            <person name="Ohm R.A."/>
            <person name="Patyshakuliyeva A."/>
            <person name="Rokas A."/>
            <person name="Ruiz-Duenas F.J."/>
            <person name="Sabat G."/>
            <person name="Salamov A."/>
            <person name="Samejima M."/>
            <person name="Schmutz J."/>
            <person name="Slot J.C."/>
            <person name="St John F."/>
            <person name="Stenlid J."/>
            <person name="Sun H."/>
            <person name="Sun S."/>
            <person name="Syed K."/>
            <person name="Tsang A."/>
            <person name="Wiebenga A."/>
            <person name="Young D."/>
            <person name="Pisabarro A."/>
            <person name="Eastwood D.C."/>
            <person name="Martin F."/>
            <person name="Cullen D."/>
            <person name="Grigoriev I.V."/>
            <person name="Hibbett D.S."/>
        </authorList>
    </citation>
    <scope>NUCLEOTIDE SEQUENCE [LARGE SCALE GENOMIC DNA]</scope>
    <source>
        <strain evidence="2 3">DJM-731 SS1</strain>
    </source>
</reference>
<dbReference type="AlphaFoldDB" id="M5GDQ6"/>
<evidence type="ECO:0000313" key="2">
    <source>
        <dbReference type="EMBL" id="EJU04722.1"/>
    </source>
</evidence>
<evidence type="ECO:0000313" key="3">
    <source>
        <dbReference type="Proteomes" id="UP000030653"/>
    </source>
</evidence>
<organism evidence="2 3">
    <name type="scientific">Dacryopinax primogenitus (strain DJM 731)</name>
    <name type="common">Brown rot fungus</name>
    <dbReference type="NCBI Taxonomy" id="1858805"/>
    <lineage>
        <taxon>Eukaryota</taxon>
        <taxon>Fungi</taxon>
        <taxon>Dikarya</taxon>
        <taxon>Basidiomycota</taxon>
        <taxon>Agaricomycotina</taxon>
        <taxon>Dacrymycetes</taxon>
        <taxon>Dacrymycetales</taxon>
        <taxon>Dacrymycetaceae</taxon>
        <taxon>Dacryopinax</taxon>
    </lineage>
</organism>
<dbReference type="PANTHER" id="PTHR34815:SF2">
    <property type="entry name" value="N-ACETYLTRANSFERASE DOMAIN-CONTAINING PROTEIN"/>
    <property type="match status" value="1"/>
</dbReference>